<gene>
    <name evidence="1" type="ORF">GCM10023149_25330</name>
</gene>
<reference evidence="2" key="1">
    <citation type="journal article" date="2019" name="Int. J. Syst. Evol. Microbiol.">
        <title>The Global Catalogue of Microorganisms (GCM) 10K type strain sequencing project: providing services to taxonomists for standard genome sequencing and annotation.</title>
        <authorList>
            <consortium name="The Broad Institute Genomics Platform"/>
            <consortium name="The Broad Institute Genome Sequencing Center for Infectious Disease"/>
            <person name="Wu L."/>
            <person name="Ma J."/>
        </authorList>
    </citation>
    <scope>NUCLEOTIDE SEQUENCE [LARGE SCALE GENOMIC DNA]</scope>
    <source>
        <strain evidence="2">JCM 17705</strain>
    </source>
</reference>
<sequence length="169" mass="19594">MFGDFSGLLQFISLPKKNFIMINKFLLTLFVIFICHQADAQINAPVKWFYTFEKSSNGEAELIITASVEKGFRIYSTKMKENGPLKTRIIFSPSKSYELMGAIIEPEPSIIYSDIFKMDLHYFEGSIIFRQKIKLRAKRAFIEGHIECIAENDKISILPNEEHFRIDIQ</sequence>
<evidence type="ECO:0000313" key="1">
    <source>
        <dbReference type="EMBL" id="GAA4324002.1"/>
    </source>
</evidence>
<evidence type="ECO:0000313" key="2">
    <source>
        <dbReference type="Proteomes" id="UP001500582"/>
    </source>
</evidence>
<comment type="caution">
    <text evidence="1">The sequence shown here is derived from an EMBL/GenBank/DDBJ whole genome shotgun (WGS) entry which is preliminary data.</text>
</comment>
<keyword evidence="2" id="KW-1185">Reference proteome</keyword>
<accession>A0ABP8GHC6</accession>
<proteinExistence type="predicted"/>
<name>A0ABP8GHC6_9SPHI</name>
<organism evidence="1 2">
    <name type="scientific">Mucilaginibacter gynuensis</name>
    <dbReference type="NCBI Taxonomy" id="1302236"/>
    <lineage>
        <taxon>Bacteria</taxon>
        <taxon>Pseudomonadati</taxon>
        <taxon>Bacteroidota</taxon>
        <taxon>Sphingobacteriia</taxon>
        <taxon>Sphingobacteriales</taxon>
        <taxon>Sphingobacteriaceae</taxon>
        <taxon>Mucilaginibacter</taxon>
    </lineage>
</organism>
<protein>
    <submittedName>
        <fullName evidence="1">Uncharacterized protein</fullName>
    </submittedName>
</protein>
<dbReference type="Proteomes" id="UP001500582">
    <property type="component" value="Unassembled WGS sequence"/>
</dbReference>
<dbReference type="EMBL" id="BAABFT010000005">
    <property type="protein sequence ID" value="GAA4324002.1"/>
    <property type="molecule type" value="Genomic_DNA"/>
</dbReference>